<feature type="domain" description="Lantibiotic biosynthesis protein dehydration" evidence="1">
    <location>
        <begin position="142"/>
        <end position="513"/>
    </location>
</feature>
<dbReference type="Pfam" id="PF05147">
    <property type="entry name" value="LANC_like"/>
    <property type="match status" value="1"/>
</dbReference>
<reference evidence="2 3" key="1">
    <citation type="submission" date="2023-12" db="EMBL/GenBank/DDBJ databases">
        <title>the genome sequence of Hyalangium sp. s54d21.</title>
        <authorList>
            <person name="Zhang X."/>
        </authorList>
    </citation>
    <scope>NUCLEOTIDE SEQUENCE [LARGE SCALE GENOMIC DNA]</scope>
    <source>
        <strain evidence="3">s54d21</strain>
    </source>
</reference>
<dbReference type="EMBL" id="JAXIVS010000005">
    <property type="protein sequence ID" value="MDY7228270.1"/>
    <property type="molecule type" value="Genomic_DNA"/>
</dbReference>
<dbReference type="InterPro" id="IPR025410">
    <property type="entry name" value="Lant_dehyd"/>
</dbReference>
<organism evidence="2 3">
    <name type="scientific">Hyalangium rubrum</name>
    <dbReference type="NCBI Taxonomy" id="3103134"/>
    <lineage>
        <taxon>Bacteria</taxon>
        <taxon>Pseudomonadati</taxon>
        <taxon>Myxococcota</taxon>
        <taxon>Myxococcia</taxon>
        <taxon>Myxococcales</taxon>
        <taxon>Cystobacterineae</taxon>
        <taxon>Archangiaceae</taxon>
        <taxon>Hyalangium</taxon>
    </lineage>
</organism>
<dbReference type="Pfam" id="PF13575">
    <property type="entry name" value="DUF4135"/>
    <property type="match status" value="1"/>
</dbReference>
<dbReference type="InterPro" id="IPR012341">
    <property type="entry name" value="6hp_glycosidase-like_sf"/>
</dbReference>
<dbReference type="PIRSF" id="PIRSF037228">
    <property type="entry name" value="Lant_mod_RumM"/>
    <property type="match status" value="1"/>
</dbReference>
<dbReference type="PANTHER" id="PTHR12736">
    <property type="entry name" value="LANC-LIKE PROTEIN"/>
    <property type="match status" value="1"/>
</dbReference>
<keyword evidence="3" id="KW-1185">Reference proteome</keyword>
<sequence>MAAERCAAEPEWACAVRESLEARLPESPRLALPSHWKSKPGGEFWGFIEPLIRRAHAKLEAGANKLLRARVHVPLSRESLGDLLMSCLPDDLLKAMLRTLVLELNVARLQEQLKGQSPQERYREFAARISTAESALALFAEYPILARQLVSYADDWCRTTLELLERLCQDWPLITRAFEEADPSGVLVGIDGGAGDKHRGRASVALLRFSTGFQLVYKPRSLAVDLHFQELLGTFNEWGFQPTFRRLRVLDRGAYGWVERIDARGCGSLAEVQRFYRRQGGYLAVLYTLRATDIHFENIIANGEHPTLVDLESVIHPVVKRNDLGAGDFLSESILQVGLLPIRIWENESSPGIDVSALGVEEGQLTPRADPYWSGSGTDQMRMTRKHRKFSGQGHHRPTFEGRPIPALEHVAEIVGGFEDMYRLILSRRSELLADDGPLRRFERDEIRVLLRPTVLYSLMLQESSHPDFLRDELDRERFFDKLWVQAQERAYLRRVISAEKADLRRGDIPAFMTLPGSRDLWTSTGERLPDFLAESAMSQVHARLEDLGEGDLKQQLWFIHASLAILSTSNVEHERSPALEPTSAPTRHITAERVRRLATLIGDRLCDVAMEEGDDVHWLGLVPNRHRQYTIASLNENLYSGTSGIALFLAYLGQITGEARYTQMAHRACRAILQKLREQRLVVEGIGAFEGLGGIVYTLHHLAALWDQPKFLTDAQSLFRLISERIEGDERLDVMGGAAGCLLALSTLWRREPSEELRGLMLRCGERIEQRAVQTAQGTGWLTTGESNQPLTGLSHGAAGIAAALFELSAIEGTERFRKLALEGLHYERSLFSPEHGNWPDVRTESERFARFNWCHGAPGIGLARLRILGHEETPELRAEIEIAVRTTLAHGFGRNHSLCHGDLGNLDLLLAANASLPSLHVQGELDRLAAKIVEDIEARGARSGLPLGVETPGLMVGLSGIGLGLLRIAAPERVPSVLSLAPPSARVSSSQGPRSA</sequence>
<evidence type="ECO:0000313" key="2">
    <source>
        <dbReference type="EMBL" id="MDY7228270.1"/>
    </source>
</evidence>
<dbReference type="SMART" id="SM01260">
    <property type="entry name" value="LANC_like"/>
    <property type="match status" value="1"/>
</dbReference>
<proteinExistence type="predicted"/>
<dbReference type="SUPFAM" id="SSF158745">
    <property type="entry name" value="LanC-like"/>
    <property type="match status" value="1"/>
</dbReference>
<dbReference type="Proteomes" id="UP001291309">
    <property type="component" value="Unassembled WGS sequence"/>
</dbReference>
<protein>
    <submittedName>
        <fullName evidence="2">Type 2 lanthipeptide synthetase LanM family protein</fullName>
    </submittedName>
</protein>
<accession>A0ABU5H4J7</accession>
<evidence type="ECO:0000313" key="3">
    <source>
        <dbReference type="Proteomes" id="UP001291309"/>
    </source>
</evidence>
<gene>
    <name evidence="2" type="ORF">SYV04_17750</name>
</gene>
<dbReference type="NCBIfam" id="TIGR03897">
    <property type="entry name" value="lanti_2_LanM"/>
    <property type="match status" value="1"/>
</dbReference>
<dbReference type="CDD" id="cd04792">
    <property type="entry name" value="LanM-like"/>
    <property type="match status" value="1"/>
</dbReference>
<dbReference type="PANTHER" id="PTHR12736:SF7">
    <property type="entry name" value="LANC-LIKE PROTEIN 3"/>
    <property type="match status" value="1"/>
</dbReference>
<dbReference type="PRINTS" id="PR01950">
    <property type="entry name" value="LANCSUPER"/>
</dbReference>
<dbReference type="Gene3D" id="1.50.10.10">
    <property type="match status" value="1"/>
</dbReference>
<name>A0ABU5H4J7_9BACT</name>
<dbReference type="InterPro" id="IPR017146">
    <property type="entry name" value="Lanti_2_LanM"/>
</dbReference>
<dbReference type="InterPro" id="IPR007822">
    <property type="entry name" value="LANC-like"/>
</dbReference>
<comment type="caution">
    <text evidence="2">The sequence shown here is derived from an EMBL/GenBank/DDBJ whole genome shotgun (WGS) entry which is preliminary data.</text>
</comment>
<evidence type="ECO:0000259" key="1">
    <source>
        <dbReference type="Pfam" id="PF13575"/>
    </source>
</evidence>